<gene>
    <name evidence="4" type="ORF">DRE_01772</name>
</gene>
<feature type="region of interest" description="Disordered" evidence="2">
    <location>
        <begin position="626"/>
        <end position="663"/>
    </location>
</feature>
<dbReference type="Pfam" id="PF16589">
    <property type="entry name" value="BRCT_2"/>
    <property type="match status" value="1"/>
</dbReference>
<dbReference type="InterPro" id="IPR036420">
    <property type="entry name" value="BRCT_dom_sf"/>
</dbReference>
<dbReference type="SUPFAM" id="SSF52113">
    <property type="entry name" value="BRCT domain"/>
    <property type="match status" value="5"/>
</dbReference>
<keyword evidence="1" id="KW-0677">Repeat</keyword>
<dbReference type="Gene3D" id="3.40.50.10190">
    <property type="entry name" value="BRCT domain"/>
    <property type="match status" value="5"/>
</dbReference>
<dbReference type="HOGENOM" id="CLU_009893_1_1_1"/>
<keyword evidence="5" id="KW-1185">Reference proteome</keyword>
<evidence type="ECO:0000256" key="2">
    <source>
        <dbReference type="SAM" id="MobiDB-lite"/>
    </source>
</evidence>
<dbReference type="InterPro" id="IPR001357">
    <property type="entry name" value="BRCT_dom"/>
</dbReference>
<dbReference type="GO" id="GO:0006270">
    <property type="term" value="P:DNA replication initiation"/>
    <property type="evidence" value="ECO:0007669"/>
    <property type="project" value="TreeGrafter"/>
</dbReference>
<dbReference type="GO" id="GO:0033314">
    <property type="term" value="P:mitotic DNA replication checkpoint signaling"/>
    <property type="evidence" value="ECO:0007669"/>
    <property type="project" value="TreeGrafter"/>
</dbReference>
<dbReference type="SMART" id="SM00292">
    <property type="entry name" value="BRCT"/>
    <property type="match status" value="5"/>
</dbReference>
<reference evidence="4 5" key="1">
    <citation type="submission" date="2013-05" db="EMBL/GenBank/DDBJ databases">
        <title>Drechslerella stenobrocha genome reveals carnivorous origination and mechanical trapping mechanism of predatory fungi.</title>
        <authorList>
            <person name="Liu X."/>
            <person name="Zhang W."/>
            <person name="Liu K."/>
        </authorList>
    </citation>
    <scope>NUCLEOTIDE SEQUENCE [LARGE SCALE GENOMIC DNA]</scope>
    <source>
        <strain evidence="4 5">248</strain>
    </source>
</reference>
<dbReference type="Proteomes" id="UP000024837">
    <property type="component" value="Unassembled WGS sequence"/>
</dbReference>
<feature type="domain" description="BRCT" evidence="3">
    <location>
        <begin position="524"/>
        <end position="621"/>
    </location>
</feature>
<feature type="domain" description="BRCT" evidence="3">
    <location>
        <begin position="104"/>
        <end position="193"/>
    </location>
</feature>
<dbReference type="CDD" id="cd17723">
    <property type="entry name" value="BRCT_Rad4_rpt4"/>
    <property type="match status" value="1"/>
</dbReference>
<name>W7IH43_9PEZI</name>
<feature type="region of interest" description="Disordered" evidence="2">
    <location>
        <begin position="202"/>
        <end position="299"/>
    </location>
</feature>
<feature type="compositionally biased region" description="Polar residues" evidence="2">
    <location>
        <begin position="811"/>
        <end position="820"/>
    </location>
</feature>
<evidence type="ECO:0000256" key="1">
    <source>
        <dbReference type="ARBA" id="ARBA00022737"/>
    </source>
</evidence>
<organism evidence="4 5">
    <name type="scientific">Drechslerella stenobrocha 248</name>
    <dbReference type="NCBI Taxonomy" id="1043628"/>
    <lineage>
        <taxon>Eukaryota</taxon>
        <taxon>Fungi</taxon>
        <taxon>Dikarya</taxon>
        <taxon>Ascomycota</taxon>
        <taxon>Pezizomycotina</taxon>
        <taxon>Orbiliomycetes</taxon>
        <taxon>Orbiliales</taxon>
        <taxon>Orbiliaceae</taxon>
        <taxon>Drechslerella</taxon>
    </lineage>
</organism>
<dbReference type="PANTHER" id="PTHR13561">
    <property type="entry name" value="DNA REPLICATION REGULATOR DPB11-RELATED"/>
    <property type="match status" value="1"/>
</dbReference>
<evidence type="ECO:0000259" key="3">
    <source>
        <dbReference type="PROSITE" id="PS50172"/>
    </source>
</evidence>
<feature type="compositionally biased region" description="Low complexity" evidence="2">
    <location>
        <begin position="277"/>
        <end position="290"/>
    </location>
</feature>
<dbReference type="CDD" id="cd17731">
    <property type="entry name" value="BRCT_TopBP1_rpt2_like"/>
    <property type="match status" value="1"/>
</dbReference>
<sequence length="955" mass="104397">MSGKQGTTGAEQPFHGLVLCCTSISADLRADITKKATEMGASWKQDLTSDATHLIVGDVNTLKYRYVARQRPDVKPMQVAFIEKAHDAWVASDSVPISQLEVEHAFLPFTGLRICLTNVNNEEERLAIQKGAESNGAIYHGDLTKQVTHLIASRPEGKKFTFAKQWNIKIVSLEWFHQSLERGMALDEQFFSFDLPAENRGQGAWVRPTAEKRKLGDHEDSTKAADGRAKSDPARRKIKRAASDRLSSGSQTLWGDIMGQSKAPKLEKQSEWGTDAPSLPSRPRSRVSSLMPDAEGDSPYVNVRASMSMSDLPPERPKKMFHDVSFHVYGFTSEKEGTIRDIIRGFDGNTFSGLQELFDASTKRYVIVVPDTFTQTDCPRVSDASRAVQTVTFWWLERCLHEEKFLEPDEYPLGWPMKRHKIAGFEKLTISVTRFDGVDYLHYTKAIGKLGAAFCDKMVKARSLLLVNTADHREQKDKTNAAEAWGIPMVSQDWILDCIAEGKLLPFKKYLLNAAPPVDAPGGSGSDALEGCTVKFDVAVKEGREKLEQAVRCLGGFIASSFSPDNPVTHFITVSGGSATIAPSEQLKTAWRSRDCLVVTDVWVKLSMKYKQRWPEQKYLVLRPAGTATEPGSGSGSTATTKTSQGGRSRESSTSLRGSVVVRRDSDNPFTIEEIDVHPDIDDLERQPRLAMQRAPSSTSTTPTKPKFMTLRSPAKRQSPIKPGTVLAGDRFSAATATDTTAAPGRQLLHSNLSEILRLAKQQENKPSNLARRPPRKFQGRAPSGGLSVSVSVSVNTENSNSNSHSNNLSRADSLQSNHSATAAATTASESLDTNGSLSRANSYTLSVGNALDFGDSMIYDSHGSGGAPPRRPSAVDADGKMDADVDADVDADAQPSQAIHYVDADAVLERKKLFEKLALADDGGVMKGRKVVKSTIAAEEVGPLNGRRTRRNAG</sequence>
<dbReference type="Pfam" id="PF12738">
    <property type="entry name" value="PTCB-BRCT"/>
    <property type="match status" value="2"/>
</dbReference>
<evidence type="ECO:0000313" key="5">
    <source>
        <dbReference type="Proteomes" id="UP000024837"/>
    </source>
</evidence>
<feature type="compositionally biased region" description="Low complexity" evidence="2">
    <location>
        <begin position="696"/>
        <end position="707"/>
    </location>
</feature>
<feature type="domain" description="BRCT" evidence="3">
    <location>
        <begin position="316"/>
        <end position="413"/>
    </location>
</feature>
<feature type="region of interest" description="Disordered" evidence="2">
    <location>
        <begin position="684"/>
        <end position="723"/>
    </location>
</feature>
<feature type="compositionally biased region" description="Polar residues" evidence="2">
    <location>
        <begin position="829"/>
        <end position="838"/>
    </location>
</feature>
<feature type="compositionally biased region" description="Low complexity" evidence="2">
    <location>
        <begin position="626"/>
        <end position="647"/>
    </location>
</feature>
<dbReference type="PANTHER" id="PTHR13561:SF20">
    <property type="entry name" value="DNA TOPOISOMERASE 2-BINDING PROTEIN 1"/>
    <property type="match status" value="1"/>
</dbReference>
<dbReference type="GO" id="GO:0007095">
    <property type="term" value="P:mitotic G2 DNA damage checkpoint signaling"/>
    <property type="evidence" value="ECO:0007669"/>
    <property type="project" value="TreeGrafter"/>
</dbReference>
<evidence type="ECO:0000313" key="4">
    <source>
        <dbReference type="EMBL" id="EWC48550.1"/>
    </source>
</evidence>
<proteinExistence type="predicted"/>
<protein>
    <recommendedName>
        <fullName evidence="3">BRCT domain-containing protein</fullName>
    </recommendedName>
</protein>
<dbReference type="PROSITE" id="PS50172">
    <property type="entry name" value="BRCT"/>
    <property type="match status" value="5"/>
</dbReference>
<feature type="compositionally biased region" description="Basic and acidic residues" evidence="2">
    <location>
        <begin position="209"/>
        <end position="235"/>
    </location>
</feature>
<dbReference type="OrthoDB" id="251770at2759"/>
<feature type="compositionally biased region" description="Low complexity" evidence="2">
    <location>
        <begin position="788"/>
        <end position="810"/>
    </location>
</feature>
<accession>W7IH43</accession>
<dbReference type="InterPro" id="IPR059215">
    <property type="entry name" value="BRCT2_TopBP1-like"/>
</dbReference>
<dbReference type="EMBL" id="KI966372">
    <property type="protein sequence ID" value="EWC48550.1"/>
    <property type="molecule type" value="Genomic_DNA"/>
</dbReference>
<feature type="domain" description="BRCT" evidence="3">
    <location>
        <begin position="9"/>
        <end position="90"/>
    </location>
</feature>
<feature type="domain" description="BRCT" evidence="3">
    <location>
        <begin position="425"/>
        <end position="512"/>
    </location>
</feature>
<dbReference type="AlphaFoldDB" id="W7IH43"/>
<feature type="region of interest" description="Disordered" evidence="2">
    <location>
        <begin position="763"/>
        <end position="838"/>
    </location>
</feature>